<feature type="transmembrane region" description="Helical" evidence="1">
    <location>
        <begin position="69"/>
        <end position="90"/>
    </location>
</feature>
<sequence length="189" mass="21164">MASDQKSVLVPPKRAKTDYPLIDSDPHLRRVFGYARPSDYAVGGAMATLSPITFWAMERVSPSHVGKGGFAPLMRLATAIGLIGGLHVFYQRSCRRFYGFTENSREVEMDMREMVDKVKAGQPLYGTSTVSPYLQGVAARNSRYSELFIHVLPWFNLVNHDQHGVDTAKYYQQAERELEAERLGTASST</sequence>
<evidence type="ECO:0008006" key="6">
    <source>
        <dbReference type="Google" id="ProtNLM"/>
    </source>
</evidence>
<name>A0A3A2ZWF7_9EURO</name>
<dbReference type="Pfam" id="PF12853">
    <property type="entry name" value="NADH_u_ox_C"/>
    <property type="match status" value="1"/>
</dbReference>
<evidence type="ECO:0000259" key="2">
    <source>
        <dbReference type="Pfam" id="PF10785"/>
    </source>
</evidence>
<reference evidence="5" key="1">
    <citation type="submission" date="2017-02" db="EMBL/GenBank/DDBJ databases">
        <authorList>
            <person name="Tafer H."/>
            <person name="Lopandic K."/>
        </authorList>
    </citation>
    <scope>NUCLEOTIDE SEQUENCE [LARGE SCALE GENOMIC DNA]</scope>
    <source>
        <strain evidence="5">CBS 366.77</strain>
    </source>
</reference>
<feature type="transmembrane region" description="Helical" evidence="1">
    <location>
        <begin position="40"/>
        <end position="57"/>
    </location>
</feature>
<feature type="domain" description="NADH-ubiquinone oxidoreductase 21kDa subunit N-terminal" evidence="2">
    <location>
        <begin position="17"/>
        <end position="102"/>
    </location>
</feature>
<keyword evidence="1" id="KW-1133">Transmembrane helix</keyword>
<dbReference type="AlphaFoldDB" id="A0A3A2ZWF7"/>
<dbReference type="EMBL" id="MVGC01000111">
    <property type="protein sequence ID" value="RJE23644.1"/>
    <property type="molecule type" value="Genomic_DNA"/>
</dbReference>
<keyword evidence="1" id="KW-0812">Transmembrane</keyword>
<keyword evidence="5" id="KW-1185">Reference proteome</keyword>
<evidence type="ECO:0000313" key="4">
    <source>
        <dbReference type="EMBL" id="RJE23644.1"/>
    </source>
</evidence>
<accession>A0A3A2ZWF7</accession>
<evidence type="ECO:0000256" key="1">
    <source>
        <dbReference type="SAM" id="Phobius"/>
    </source>
</evidence>
<evidence type="ECO:0000259" key="3">
    <source>
        <dbReference type="Pfam" id="PF12853"/>
    </source>
</evidence>
<dbReference type="PANTHER" id="PTHR34062">
    <property type="entry name" value="OXIDOREDUCTASE 21 KDA SUBUNIT, PUTATIVE (AFU_ORTHOLOGUE AFUA_4G04750)-RELATED"/>
    <property type="match status" value="1"/>
</dbReference>
<gene>
    <name evidence="4" type="ORF">PHISCL_04020</name>
</gene>
<feature type="domain" description="NADH-ubiquinone oxidoreductase 21kDa subunit C-terminal fungi" evidence="3">
    <location>
        <begin position="111"/>
        <end position="182"/>
    </location>
</feature>
<protein>
    <recommendedName>
        <fullName evidence="6">NADH-ubiquinone oxidoreductase</fullName>
    </recommendedName>
</protein>
<proteinExistence type="predicted"/>
<dbReference type="InterPro" id="IPR053229">
    <property type="entry name" value="NADH-Q_oxidrdct_subunit"/>
</dbReference>
<dbReference type="Proteomes" id="UP000266188">
    <property type="component" value="Unassembled WGS sequence"/>
</dbReference>
<dbReference type="OrthoDB" id="196140at2759"/>
<keyword evidence="1" id="KW-0472">Membrane</keyword>
<dbReference type="PANTHER" id="PTHR34062:SF1">
    <property type="entry name" value="NADH-UBIQUINONE OXIDOREDUCTASE 21KDA SUBUNIT N-TERMINAL DOMAIN-CONTAINING PROTEIN"/>
    <property type="match status" value="1"/>
</dbReference>
<evidence type="ECO:0000313" key="5">
    <source>
        <dbReference type="Proteomes" id="UP000266188"/>
    </source>
</evidence>
<dbReference type="STRING" id="2070753.A0A3A2ZWF7"/>
<dbReference type="InterPro" id="IPR019721">
    <property type="entry name" value="NADH-UbQ_OxRdtase_su21_N"/>
</dbReference>
<organism evidence="4 5">
    <name type="scientific">Aspergillus sclerotialis</name>
    <dbReference type="NCBI Taxonomy" id="2070753"/>
    <lineage>
        <taxon>Eukaryota</taxon>
        <taxon>Fungi</taxon>
        <taxon>Dikarya</taxon>
        <taxon>Ascomycota</taxon>
        <taxon>Pezizomycotina</taxon>
        <taxon>Eurotiomycetes</taxon>
        <taxon>Eurotiomycetidae</taxon>
        <taxon>Eurotiales</taxon>
        <taxon>Aspergillaceae</taxon>
        <taxon>Aspergillus</taxon>
        <taxon>Aspergillus subgen. Polypaecilum</taxon>
    </lineage>
</organism>
<dbReference type="InterPro" id="IPR024549">
    <property type="entry name" value="NADH-UbQ_OxRdtase_su21_C_fun"/>
</dbReference>
<dbReference type="Pfam" id="PF10785">
    <property type="entry name" value="NADH-u_ox-rdase"/>
    <property type="match status" value="1"/>
</dbReference>
<comment type="caution">
    <text evidence="4">The sequence shown here is derived from an EMBL/GenBank/DDBJ whole genome shotgun (WGS) entry which is preliminary data.</text>
</comment>